<dbReference type="InterPro" id="IPR000711">
    <property type="entry name" value="ATPase_OSCP/dsu"/>
</dbReference>
<keyword evidence="4" id="KW-0406">Ion transport</keyword>
<dbReference type="Proteomes" id="UP000178880">
    <property type="component" value="Unassembled WGS sequence"/>
</dbReference>
<keyword evidence="2" id="KW-0813">Transport</keyword>
<keyword evidence="5" id="KW-0472">Membrane</keyword>
<proteinExistence type="predicted"/>
<protein>
    <submittedName>
        <fullName evidence="7">Uncharacterized protein</fullName>
    </submittedName>
</protein>
<keyword evidence="3" id="KW-0375">Hydrogen ion transport</keyword>
<dbReference type="STRING" id="1798650.A2945_05310"/>
<dbReference type="AlphaFoldDB" id="A0A1G2CFB2"/>
<dbReference type="EMBL" id="MHLA01000021">
    <property type="protein sequence ID" value="OGY99107.1"/>
    <property type="molecule type" value="Genomic_DNA"/>
</dbReference>
<evidence type="ECO:0000313" key="7">
    <source>
        <dbReference type="EMBL" id="OGY99107.1"/>
    </source>
</evidence>
<keyword evidence="6" id="KW-0066">ATP synthesis</keyword>
<dbReference type="Pfam" id="PF00213">
    <property type="entry name" value="OSCP"/>
    <property type="match status" value="1"/>
</dbReference>
<evidence type="ECO:0000313" key="8">
    <source>
        <dbReference type="Proteomes" id="UP000178880"/>
    </source>
</evidence>
<evidence type="ECO:0000256" key="3">
    <source>
        <dbReference type="ARBA" id="ARBA00022781"/>
    </source>
</evidence>
<accession>A0A1G2CFB2</accession>
<dbReference type="GO" id="GO:0016020">
    <property type="term" value="C:membrane"/>
    <property type="evidence" value="ECO:0007669"/>
    <property type="project" value="UniProtKB-SubCell"/>
</dbReference>
<evidence type="ECO:0000256" key="2">
    <source>
        <dbReference type="ARBA" id="ARBA00022448"/>
    </source>
</evidence>
<organism evidence="7 8">
    <name type="scientific">Candidatus Liptonbacteria bacterium RIFCSPLOWO2_01_FULL_52_25</name>
    <dbReference type="NCBI Taxonomy" id="1798650"/>
    <lineage>
        <taxon>Bacteria</taxon>
        <taxon>Candidatus Liptoniibacteriota</taxon>
    </lineage>
</organism>
<evidence type="ECO:0000256" key="4">
    <source>
        <dbReference type="ARBA" id="ARBA00023065"/>
    </source>
</evidence>
<comment type="subcellular location">
    <subcellularLocation>
        <location evidence="1">Membrane</location>
    </subcellularLocation>
</comment>
<evidence type="ECO:0000256" key="6">
    <source>
        <dbReference type="ARBA" id="ARBA00023310"/>
    </source>
</evidence>
<dbReference type="PANTHER" id="PTHR11910">
    <property type="entry name" value="ATP SYNTHASE DELTA CHAIN"/>
    <property type="match status" value="1"/>
</dbReference>
<gene>
    <name evidence="7" type="ORF">A2945_05310</name>
</gene>
<comment type="caution">
    <text evidence="7">The sequence shown here is derived from an EMBL/GenBank/DDBJ whole genome shotgun (WGS) entry which is preliminary data.</text>
</comment>
<dbReference type="GO" id="GO:0046933">
    <property type="term" value="F:proton-transporting ATP synthase activity, rotational mechanism"/>
    <property type="evidence" value="ECO:0007669"/>
    <property type="project" value="InterPro"/>
</dbReference>
<sequence length="128" mass="14039">MKYPSHIYAKALAGAITDPNAKAGEEIMKNFMAIVLKNGDGAHLKKIVAETARLVHRKSGVRDVTLESARSLHADQKKEIWNHFAGPNDAVEAKTNPELIAGVRVTVNDELQFDGSLRTKLDTLFSNT</sequence>
<name>A0A1G2CFB2_9BACT</name>
<reference evidence="7 8" key="1">
    <citation type="journal article" date="2016" name="Nat. Commun.">
        <title>Thousands of microbial genomes shed light on interconnected biogeochemical processes in an aquifer system.</title>
        <authorList>
            <person name="Anantharaman K."/>
            <person name="Brown C.T."/>
            <person name="Hug L.A."/>
            <person name="Sharon I."/>
            <person name="Castelle C.J."/>
            <person name="Probst A.J."/>
            <person name="Thomas B.C."/>
            <person name="Singh A."/>
            <person name="Wilkins M.J."/>
            <person name="Karaoz U."/>
            <person name="Brodie E.L."/>
            <person name="Williams K.H."/>
            <person name="Hubbard S.S."/>
            <person name="Banfield J.F."/>
        </authorList>
    </citation>
    <scope>NUCLEOTIDE SEQUENCE [LARGE SCALE GENOMIC DNA]</scope>
</reference>
<evidence type="ECO:0000256" key="1">
    <source>
        <dbReference type="ARBA" id="ARBA00004370"/>
    </source>
</evidence>
<evidence type="ECO:0000256" key="5">
    <source>
        <dbReference type="ARBA" id="ARBA00023136"/>
    </source>
</evidence>